<gene>
    <name evidence="2" type="ORF">LSAT_V11C200061200</name>
</gene>
<dbReference type="EMBL" id="NBSK02000002">
    <property type="protein sequence ID" value="KAJ0221296.1"/>
    <property type="molecule type" value="Genomic_DNA"/>
</dbReference>
<evidence type="ECO:0000256" key="1">
    <source>
        <dbReference type="SAM" id="Phobius"/>
    </source>
</evidence>
<keyword evidence="1" id="KW-0472">Membrane</keyword>
<evidence type="ECO:0000313" key="2">
    <source>
        <dbReference type="EMBL" id="KAJ0221296.1"/>
    </source>
</evidence>
<protein>
    <recommendedName>
        <fullName evidence="4">Helitron helicase-like domain-containing protein</fullName>
    </recommendedName>
</protein>
<name>A0A9R1W9X6_LACSA</name>
<evidence type="ECO:0000313" key="3">
    <source>
        <dbReference type="Proteomes" id="UP000235145"/>
    </source>
</evidence>
<proteinExistence type="predicted"/>
<comment type="caution">
    <text evidence="2">The sequence shown here is derived from an EMBL/GenBank/DDBJ whole genome shotgun (WGS) entry which is preliminary data.</text>
</comment>
<dbReference type="AlphaFoldDB" id="A0A9R1W9X6"/>
<evidence type="ECO:0008006" key="4">
    <source>
        <dbReference type="Google" id="ProtNLM"/>
    </source>
</evidence>
<keyword evidence="1" id="KW-0812">Transmembrane</keyword>
<feature type="transmembrane region" description="Helical" evidence="1">
    <location>
        <begin position="12"/>
        <end position="32"/>
    </location>
</feature>
<sequence length="234" mass="27671">MYWFEHIKCGSVYCMVISYIICAFLHADLYTIEFQKRGLPHSHTLIWESSRQIMDMWSPKIKDFFSRFEAHINVEYYGWSMMIKYLFKYISKGVDRVRYAIEKSEPNDEASLSIDTNKGPTTTDKNGRCINEVQNFLDGRYICPPENNSIKEVLSNPYASKKTLLAWFENNVKDPAGRELTFTNYRKSYRWDVPSKSWDRRVDESSKMVGWLVFVHPSSGELFYLRMLLFHQKG</sequence>
<dbReference type="PANTHER" id="PTHR10492:SF96">
    <property type="entry name" value="ATP-DEPENDENT DNA HELICASE"/>
    <property type="match status" value="1"/>
</dbReference>
<keyword evidence="3" id="KW-1185">Reference proteome</keyword>
<organism evidence="2 3">
    <name type="scientific">Lactuca sativa</name>
    <name type="common">Garden lettuce</name>
    <dbReference type="NCBI Taxonomy" id="4236"/>
    <lineage>
        <taxon>Eukaryota</taxon>
        <taxon>Viridiplantae</taxon>
        <taxon>Streptophyta</taxon>
        <taxon>Embryophyta</taxon>
        <taxon>Tracheophyta</taxon>
        <taxon>Spermatophyta</taxon>
        <taxon>Magnoliopsida</taxon>
        <taxon>eudicotyledons</taxon>
        <taxon>Gunneridae</taxon>
        <taxon>Pentapetalae</taxon>
        <taxon>asterids</taxon>
        <taxon>campanulids</taxon>
        <taxon>Asterales</taxon>
        <taxon>Asteraceae</taxon>
        <taxon>Cichorioideae</taxon>
        <taxon>Cichorieae</taxon>
        <taxon>Lactucinae</taxon>
        <taxon>Lactuca</taxon>
    </lineage>
</organism>
<dbReference type="Proteomes" id="UP000235145">
    <property type="component" value="Unassembled WGS sequence"/>
</dbReference>
<reference evidence="2 3" key="1">
    <citation type="journal article" date="2017" name="Nat. Commun.">
        <title>Genome assembly with in vitro proximity ligation data and whole-genome triplication in lettuce.</title>
        <authorList>
            <person name="Reyes-Chin-Wo S."/>
            <person name="Wang Z."/>
            <person name="Yang X."/>
            <person name="Kozik A."/>
            <person name="Arikit S."/>
            <person name="Song C."/>
            <person name="Xia L."/>
            <person name="Froenicke L."/>
            <person name="Lavelle D.O."/>
            <person name="Truco M.J."/>
            <person name="Xia R."/>
            <person name="Zhu S."/>
            <person name="Xu C."/>
            <person name="Xu H."/>
            <person name="Xu X."/>
            <person name="Cox K."/>
            <person name="Korf I."/>
            <person name="Meyers B.C."/>
            <person name="Michelmore R.W."/>
        </authorList>
    </citation>
    <scope>NUCLEOTIDE SEQUENCE [LARGE SCALE GENOMIC DNA]</scope>
    <source>
        <strain evidence="3">cv. Salinas</strain>
        <tissue evidence="2">Seedlings</tissue>
    </source>
</reference>
<keyword evidence="1" id="KW-1133">Transmembrane helix</keyword>
<accession>A0A9R1W9X6</accession>
<dbReference type="PANTHER" id="PTHR10492">
    <property type="match status" value="1"/>
</dbReference>